<feature type="transmembrane region" description="Helical" evidence="1">
    <location>
        <begin position="181"/>
        <end position="199"/>
    </location>
</feature>
<feature type="domain" description="PDZ" evidence="2">
    <location>
        <begin position="282"/>
        <end position="359"/>
    </location>
</feature>
<feature type="transmembrane region" description="Helical" evidence="1">
    <location>
        <begin position="138"/>
        <end position="160"/>
    </location>
</feature>
<dbReference type="InterPro" id="IPR001478">
    <property type="entry name" value="PDZ"/>
</dbReference>
<evidence type="ECO:0000313" key="4">
    <source>
        <dbReference type="Proteomes" id="UP001596976"/>
    </source>
</evidence>
<dbReference type="Pfam" id="PF17820">
    <property type="entry name" value="PDZ_6"/>
    <property type="match status" value="1"/>
</dbReference>
<dbReference type="Gene3D" id="2.30.42.10">
    <property type="match status" value="1"/>
</dbReference>
<keyword evidence="1" id="KW-1133">Transmembrane helix</keyword>
<dbReference type="RefSeq" id="WP_381012390.1">
    <property type="nucleotide sequence ID" value="NZ_JBHTJF010000030.1"/>
</dbReference>
<feature type="transmembrane region" description="Helical" evidence="1">
    <location>
        <begin position="53"/>
        <end position="71"/>
    </location>
</feature>
<sequence>MTYIIESIKYFMMNPIWLFALVSLILVGYVRVKRERSQFYTRIESGLDEMKEGMFKGLGVGILASILFVGIGIVVSPLYLLLLTGVLLILLFFFNFIFLSAIYPLIITFFAMFFFLQVEEGLTLFGTTFEQSISMNQLAISLLFISAILLMGESILLLHLMKRSPSPHLKKTARGRYVGAFRMKQLWLVPILFIIPGSWVEALPYWPQLNYGETSFAFVLFPYIIGFQRQWLSTYPKEGLQIERKRLIQLSFLSLILGVVSLIYVDLAIYALGVVGLFALLRSFIALMKERKDEAFVKPLNEGLPIVGVLPNSPAEQMGLQIGEVIRSVNQQVVHDEKEFYEAVQKNAAHCRLQVLGRDQEIRLEQTVLFEQDHFKLGLLFMTEKATYGK</sequence>
<proteinExistence type="predicted"/>
<dbReference type="InterPro" id="IPR041489">
    <property type="entry name" value="PDZ_6"/>
</dbReference>
<dbReference type="EMBL" id="JBHTJF010000030">
    <property type="protein sequence ID" value="MFD0943855.1"/>
    <property type="molecule type" value="Genomic_DNA"/>
</dbReference>
<dbReference type="InterPro" id="IPR036034">
    <property type="entry name" value="PDZ_sf"/>
</dbReference>
<feature type="transmembrane region" description="Helical" evidence="1">
    <location>
        <begin position="247"/>
        <end position="264"/>
    </location>
</feature>
<comment type="caution">
    <text evidence="3">The sequence shown here is derived from an EMBL/GenBank/DDBJ whole genome shotgun (WGS) entry which is preliminary data.</text>
</comment>
<accession>A0ABW3GZH0</accession>
<feature type="transmembrane region" description="Helical" evidence="1">
    <location>
        <begin position="12"/>
        <end position="32"/>
    </location>
</feature>
<reference evidence="4" key="1">
    <citation type="journal article" date="2019" name="Int. J. Syst. Evol. Microbiol.">
        <title>The Global Catalogue of Microorganisms (GCM) 10K type strain sequencing project: providing services to taxonomists for standard genome sequencing and annotation.</title>
        <authorList>
            <consortium name="The Broad Institute Genomics Platform"/>
            <consortium name="The Broad Institute Genome Sequencing Center for Infectious Disease"/>
            <person name="Wu L."/>
            <person name="Ma J."/>
        </authorList>
    </citation>
    <scope>NUCLEOTIDE SEQUENCE [LARGE SCALE GENOMIC DNA]</scope>
    <source>
        <strain evidence="4">CCUG 63563</strain>
    </source>
</reference>
<feature type="transmembrane region" description="Helical" evidence="1">
    <location>
        <begin position="270"/>
        <end position="288"/>
    </location>
</feature>
<dbReference type="SUPFAM" id="SSF50156">
    <property type="entry name" value="PDZ domain-like"/>
    <property type="match status" value="1"/>
</dbReference>
<protein>
    <submittedName>
        <fullName evidence="3">PDZ domain-containing protein</fullName>
    </submittedName>
</protein>
<organism evidence="3 4">
    <name type="scientific">Savagea faecisuis</name>
    <dbReference type="NCBI Taxonomy" id="1274803"/>
    <lineage>
        <taxon>Bacteria</taxon>
        <taxon>Bacillati</taxon>
        <taxon>Bacillota</taxon>
        <taxon>Bacilli</taxon>
        <taxon>Bacillales</taxon>
        <taxon>Caryophanaceae</taxon>
        <taxon>Savagea</taxon>
    </lineage>
</organism>
<evidence type="ECO:0000313" key="3">
    <source>
        <dbReference type="EMBL" id="MFD0943855.1"/>
    </source>
</evidence>
<gene>
    <name evidence="3" type="ORF">ACFQ0V_08855</name>
</gene>
<name>A0ABW3GZH0_9BACL</name>
<evidence type="ECO:0000256" key="1">
    <source>
        <dbReference type="SAM" id="Phobius"/>
    </source>
</evidence>
<feature type="transmembrane region" description="Helical" evidence="1">
    <location>
        <begin position="205"/>
        <end position="226"/>
    </location>
</feature>
<keyword evidence="4" id="KW-1185">Reference proteome</keyword>
<keyword evidence="1" id="KW-0472">Membrane</keyword>
<feature type="transmembrane region" description="Helical" evidence="1">
    <location>
        <begin position="77"/>
        <end position="94"/>
    </location>
</feature>
<dbReference type="SMART" id="SM00228">
    <property type="entry name" value="PDZ"/>
    <property type="match status" value="1"/>
</dbReference>
<dbReference type="Proteomes" id="UP001596976">
    <property type="component" value="Unassembled WGS sequence"/>
</dbReference>
<keyword evidence="1" id="KW-0812">Transmembrane</keyword>
<feature type="transmembrane region" description="Helical" evidence="1">
    <location>
        <begin position="101"/>
        <end position="118"/>
    </location>
</feature>
<evidence type="ECO:0000259" key="2">
    <source>
        <dbReference type="SMART" id="SM00228"/>
    </source>
</evidence>